<gene>
    <name evidence="2" type="ORF">PEVE_00009405</name>
</gene>
<dbReference type="CDD" id="cd14279">
    <property type="entry name" value="CUE"/>
    <property type="match status" value="2"/>
</dbReference>
<dbReference type="InterPro" id="IPR036407">
    <property type="entry name" value="DM_DNA-bd_sf"/>
</dbReference>
<protein>
    <recommendedName>
        <fullName evidence="1">CUE domain-containing protein</fullName>
    </recommendedName>
</protein>
<accession>A0ABN8LZU1</accession>
<feature type="domain" description="CUE" evidence="1">
    <location>
        <begin position="283"/>
        <end position="326"/>
    </location>
</feature>
<dbReference type="SUPFAM" id="SSF82927">
    <property type="entry name" value="Cysteine-rich DNA binding domain, (DM domain)"/>
    <property type="match status" value="1"/>
</dbReference>
<evidence type="ECO:0000259" key="1">
    <source>
        <dbReference type="PROSITE" id="PS51140"/>
    </source>
</evidence>
<sequence>MSDASNVKRFCRRCKAHGFKAGIHSACPFKCCKCAECEKIAKHNEMARERARKRRADELAGPLLPSSSVDLTIEQVIQLANKNSGTEVAKKKMSTTALKAEKQKSRRLEMSKYDLFVNNFMSSLSEADKLKSPLSNMARATKAWMEERQHTISGRVKNTSARQGDELNALGLTEYSDVEHVNLGLPSSLGSELQNTGSGLPSAHGSGDESAALLVDIFPQLSPPHLKKHLTSANEEVENAALLANIFPQLSPPHLKKHLTSANGEVEKAIDAILLESPSQNMVNNSNLNVLVQMFPQFKQEGIAKALQSCDNKLYDTVDLLLKLLPVSEESKRRDSPVISFSQTVTRAVSNIPDTDLNPFAVALSSTSTASGSRKAAFCKRCGHHLSGSVMGGLCPNPACGQPFKPKLRM</sequence>
<dbReference type="PANTHER" id="PTHR12322:SF53">
    <property type="entry name" value="DOUBLESEX-MAB RELATED 11E"/>
    <property type="match status" value="1"/>
</dbReference>
<reference evidence="2 3" key="1">
    <citation type="submission" date="2022-05" db="EMBL/GenBank/DDBJ databases">
        <authorList>
            <consortium name="Genoscope - CEA"/>
            <person name="William W."/>
        </authorList>
    </citation>
    <scope>NUCLEOTIDE SEQUENCE [LARGE SCALE GENOMIC DNA]</scope>
</reference>
<dbReference type="PROSITE" id="PS51140">
    <property type="entry name" value="CUE"/>
    <property type="match status" value="1"/>
</dbReference>
<dbReference type="PANTHER" id="PTHR12322">
    <property type="entry name" value="DOUBLESEX AND MAB-3 RELATED TRANSCRIPTION FACTOR DMRT"/>
    <property type="match status" value="1"/>
</dbReference>
<organism evidence="2 3">
    <name type="scientific">Porites evermanni</name>
    <dbReference type="NCBI Taxonomy" id="104178"/>
    <lineage>
        <taxon>Eukaryota</taxon>
        <taxon>Metazoa</taxon>
        <taxon>Cnidaria</taxon>
        <taxon>Anthozoa</taxon>
        <taxon>Hexacorallia</taxon>
        <taxon>Scleractinia</taxon>
        <taxon>Fungiina</taxon>
        <taxon>Poritidae</taxon>
        <taxon>Porites</taxon>
    </lineage>
</organism>
<dbReference type="InterPro" id="IPR026607">
    <property type="entry name" value="DMRT"/>
</dbReference>
<dbReference type="SMART" id="SM00546">
    <property type="entry name" value="CUE"/>
    <property type="match status" value="2"/>
</dbReference>
<comment type="caution">
    <text evidence="2">The sequence shown here is derived from an EMBL/GenBank/DDBJ whole genome shotgun (WGS) entry which is preliminary data.</text>
</comment>
<dbReference type="Proteomes" id="UP001159427">
    <property type="component" value="Unassembled WGS sequence"/>
</dbReference>
<dbReference type="EMBL" id="CALNXI010000165">
    <property type="protein sequence ID" value="CAH3020985.1"/>
    <property type="molecule type" value="Genomic_DNA"/>
</dbReference>
<proteinExistence type="predicted"/>
<dbReference type="InterPro" id="IPR003892">
    <property type="entry name" value="CUE"/>
</dbReference>
<evidence type="ECO:0000313" key="2">
    <source>
        <dbReference type="EMBL" id="CAH3020985.1"/>
    </source>
</evidence>
<keyword evidence="3" id="KW-1185">Reference proteome</keyword>
<evidence type="ECO:0000313" key="3">
    <source>
        <dbReference type="Proteomes" id="UP001159427"/>
    </source>
</evidence>
<name>A0ABN8LZU1_9CNID</name>